<dbReference type="Proteomes" id="UP000649617">
    <property type="component" value="Unassembled WGS sequence"/>
</dbReference>
<sequence length="229" mass="25651">MSRTMRPIDILCEEERLRRLSERMVYDSSDGAEHARQRRARTLVEEMRLLGSRLRSKSSEDRRSVAVKALEAGLEAKRQEAFKEITARANNEAQPVSPPVTSPEAETDLQSKLSDALERVTVRSVVGLRGIAEVPRPIEAVVVAVLQLVSCEYSGLDLHPSPPTTWEEARRILLKPGHFVSALRKFPFALQRGQIPDCDIEQAQQTWENLPRSGAGLSQVHEAARDLQP</sequence>
<dbReference type="Gene3D" id="1.20.920.20">
    <property type="match status" value="1"/>
</dbReference>
<dbReference type="AlphaFoldDB" id="A0A812PP26"/>
<feature type="region of interest" description="Disordered" evidence="1">
    <location>
        <begin position="88"/>
        <end position="112"/>
    </location>
</feature>
<dbReference type="OrthoDB" id="442358at2759"/>
<comment type="caution">
    <text evidence="2">The sequence shown here is derived from an EMBL/GenBank/DDBJ whole genome shotgun (WGS) entry which is preliminary data.</text>
</comment>
<organism evidence="2 3">
    <name type="scientific">Symbiodinium pilosum</name>
    <name type="common">Dinoflagellate</name>
    <dbReference type="NCBI Taxonomy" id="2952"/>
    <lineage>
        <taxon>Eukaryota</taxon>
        <taxon>Sar</taxon>
        <taxon>Alveolata</taxon>
        <taxon>Dinophyceae</taxon>
        <taxon>Suessiales</taxon>
        <taxon>Symbiodiniaceae</taxon>
        <taxon>Symbiodinium</taxon>
    </lineage>
</organism>
<evidence type="ECO:0000256" key="1">
    <source>
        <dbReference type="SAM" id="MobiDB-lite"/>
    </source>
</evidence>
<name>A0A812PP26_SYMPI</name>
<dbReference type="EMBL" id="CAJNIZ010013002">
    <property type="protein sequence ID" value="CAE7341406.1"/>
    <property type="molecule type" value="Genomic_DNA"/>
</dbReference>
<keyword evidence="3" id="KW-1185">Reference proteome</keyword>
<reference evidence="2" key="1">
    <citation type="submission" date="2021-02" db="EMBL/GenBank/DDBJ databases">
        <authorList>
            <person name="Dougan E. K."/>
            <person name="Rhodes N."/>
            <person name="Thang M."/>
            <person name="Chan C."/>
        </authorList>
    </citation>
    <scope>NUCLEOTIDE SEQUENCE</scope>
</reference>
<evidence type="ECO:0000313" key="3">
    <source>
        <dbReference type="Proteomes" id="UP000649617"/>
    </source>
</evidence>
<evidence type="ECO:0000313" key="2">
    <source>
        <dbReference type="EMBL" id="CAE7341406.1"/>
    </source>
</evidence>
<accession>A0A812PP26</accession>
<proteinExistence type="predicted"/>
<gene>
    <name evidence="2" type="ORF">SPIL2461_LOCUS8045</name>
</gene>
<protein>
    <submittedName>
        <fullName evidence="2">Uncharacterized protein</fullName>
    </submittedName>
</protein>